<dbReference type="GO" id="GO:0005886">
    <property type="term" value="C:plasma membrane"/>
    <property type="evidence" value="ECO:0007669"/>
    <property type="project" value="UniProtKB-SubCell"/>
</dbReference>
<feature type="transmembrane region" description="Helical" evidence="11">
    <location>
        <begin position="27"/>
        <end position="46"/>
    </location>
</feature>
<evidence type="ECO:0000256" key="5">
    <source>
        <dbReference type="ARBA" id="ARBA00022692"/>
    </source>
</evidence>
<dbReference type="PIRSF" id="PIRSF004862">
    <property type="entry name" value="FliF"/>
    <property type="match status" value="1"/>
</dbReference>
<dbReference type="NCBIfam" id="TIGR00206">
    <property type="entry name" value="fliF"/>
    <property type="match status" value="1"/>
</dbReference>
<comment type="similarity">
    <text evidence="3 9">Belongs to the FliF family.</text>
</comment>
<keyword evidence="7 11" id="KW-0472">Membrane</keyword>
<keyword evidence="15" id="KW-1185">Reference proteome</keyword>
<feature type="compositionally biased region" description="Polar residues" evidence="10">
    <location>
        <begin position="463"/>
        <end position="477"/>
    </location>
</feature>
<dbReference type="Proteomes" id="UP000449710">
    <property type="component" value="Unassembled WGS sequence"/>
</dbReference>
<dbReference type="InterPro" id="IPR043427">
    <property type="entry name" value="YscJ/FliF"/>
</dbReference>
<feature type="region of interest" description="Disordered" evidence="10">
    <location>
        <begin position="459"/>
        <end position="483"/>
    </location>
</feature>
<dbReference type="Gene3D" id="3.30.300.30">
    <property type="match status" value="1"/>
</dbReference>
<evidence type="ECO:0000256" key="9">
    <source>
        <dbReference type="PIRNR" id="PIRNR004862"/>
    </source>
</evidence>
<dbReference type="GO" id="GO:0009431">
    <property type="term" value="C:bacterial-type flagellum basal body, MS ring"/>
    <property type="evidence" value="ECO:0007669"/>
    <property type="project" value="InterPro"/>
</dbReference>
<dbReference type="PANTHER" id="PTHR30046:SF0">
    <property type="entry name" value="FLAGELLAR M-RING PROTEIN"/>
    <property type="match status" value="1"/>
</dbReference>
<name>A0AA43XJ74_9CLOT</name>
<evidence type="ECO:0000259" key="13">
    <source>
        <dbReference type="Pfam" id="PF08345"/>
    </source>
</evidence>
<sequence length="514" mass="57562">MFESLQKIRNQSNEYFQKLDKKQKIQIGVGTGITLVMLTVLILFFFRTDYVPLYSNLEARQSGEIMETLRASNIDAKYGRTSSEILVDEEDLHDAEVIIATEGLPKTTSAYDELFGSSFMMTSEDRKKQYQISLQNHLAQTISRLDGVRGADVNISLPERTGYVFAEREETAKATVSLHSLDRSLEQQSVDGIAVLVSNAVEGLDPKSVSIHGPDGRVLNTSNQGEEHYSMGDQQELQRMVQQDLENSIREFLGTVYGPENLSIITSVQLNFDSRVREEVRFEPPIEGETEGIPRSLQEFEKNSYDEMVGGVPGTDENIEAPQYVEGEEGASRYEEASQTINYEINEINERIVGAQGQVEDISVAVYVNSGALADGELSEEERLELEDLISAAAGLQTEVVEVAVRDFVGVEGIETTPPDERPWWQNPTILIGFIGLLILGVIIGLLLSRKRRKEEQEIEENLAQQDQVSQKESSMNDIDLDMQGSEVKQQVEKLVDKKPDAVAQLLRNWISEE</sequence>
<dbReference type="Pfam" id="PF08345">
    <property type="entry name" value="YscJ_FliF_C"/>
    <property type="match status" value="1"/>
</dbReference>
<keyword evidence="8 9" id="KW-0975">Bacterial flagellum</keyword>
<gene>
    <name evidence="14" type="primary">fliF</name>
    <name evidence="14" type="ORF">ISALK_03525</name>
</gene>
<evidence type="ECO:0000256" key="7">
    <source>
        <dbReference type="ARBA" id="ARBA00023136"/>
    </source>
</evidence>
<feature type="domain" description="Flagellar M-ring C-terminal" evidence="13">
    <location>
        <begin position="253"/>
        <end position="399"/>
    </location>
</feature>
<keyword evidence="14" id="KW-0966">Cell projection</keyword>
<organism evidence="14 15">
    <name type="scientific">Isachenkonia alkalipeptolytica</name>
    <dbReference type="NCBI Taxonomy" id="2565777"/>
    <lineage>
        <taxon>Bacteria</taxon>
        <taxon>Bacillati</taxon>
        <taxon>Bacillota</taxon>
        <taxon>Clostridia</taxon>
        <taxon>Eubacteriales</taxon>
        <taxon>Clostridiaceae</taxon>
        <taxon>Isachenkonia</taxon>
    </lineage>
</organism>
<evidence type="ECO:0000256" key="1">
    <source>
        <dbReference type="ARBA" id="ARBA00004117"/>
    </source>
</evidence>
<dbReference type="Pfam" id="PF01514">
    <property type="entry name" value="YscJ_FliF"/>
    <property type="match status" value="1"/>
</dbReference>
<keyword evidence="5 11" id="KW-0812">Transmembrane</keyword>
<dbReference type="GO" id="GO:0071973">
    <property type="term" value="P:bacterial-type flagellum-dependent cell motility"/>
    <property type="evidence" value="ECO:0007669"/>
    <property type="project" value="InterPro"/>
</dbReference>
<dbReference type="InterPro" id="IPR000067">
    <property type="entry name" value="FlgMring_FliF"/>
</dbReference>
<dbReference type="InterPro" id="IPR006182">
    <property type="entry name" value="FliF_N_dom"/>
</dbReference>
<evidence type="ECO:0000259" key="12">
    <source>
        <dbReference type="Pfam" id="PF01514"/>
    </source>
</evidence>
<proteinExistence type="inferred from homology"/>
<evidence type="ECO:0000256" key="8">
    <source>
        <dbReference type="ARBA" id="ARBA00023143"/>
    </source>
</evidence>
<evidence type="ECO:0000256" key="11">
    <source>
        <dbReference type="SAM" id="Phobius"/>
    </source>
</evidence>
<comment type="subcellular location">
    <subcellularLocation>
        <location evidence="1 9">Bacterial flagellum basal body</location>
    </subcellularLocation>
    <subcellularLocation>
        <location evidence="2">Cell membrane</location>
        <topology evidence="2">Multi-pass membrane protein</topology>
    </subcellularLocation>
</comment>
<comment type="function">
    <text evidence="9">The M ring may be actively involved in energy transduction.</text>
</comment>
<evidence type="ECO:0000256" key="3">
    <source>
        <dbReference type="ARBA" id="ARBA00007971"/>
    </source>
</evidence>
<dbReference type="GO" id="GO:0003774">
    <property type="term" value="F:cytoskeletal motor activity"/>
    <property type="evidence" value="ECO:0007669"/>
    <property type="project" value="InterPro"/>
</dbReference>
<dbReference type="InterPro" id="IPR013556">
    <property type="entry name" value="Flag_M-ring_C"/>
</dbReference>
<feature type="transmembrane region" description="Helical" evidence="11">
    <location>
        <begin position="430"/>
        <end position="448"/>
    </location>
</feature>
<evidence type="ECO:0000256" key="6">
    <source>
        <dbReference type="ARBA" id="ARBA00022989"/>
    </source>
</evidence>
<dbReference type="Gene3D" id="3.30.70.1530">
    <property type="entry name" value="Hypothetical protein rpa1041"/>
    <property type="match status" value="1"/>
</dbReference>
<evidence type="ECO:0000313" key="15">
    <source>
        <dbReference type="Proteomes" id="UP000449710"/>
    </source>
</evidence>
<keyword evidence="14" id="KW-0969">Cilium</keyword>
<evidence type="ECO:0000256" key="10">
    <source>
        <dbReference type="SAM" id="MobiDB-lite"/>
    </source>
</evidence>
<accession>A0AA43XJ74</accession>
<feature type="domain" description="Flagellar M-ring N-terminal" evidence="12">
    <location>
        <begin position="47"/>
        <end position="220"/>
    </location>
</feature>
<dbReference type="AlphaFoldDB" id="A0AA43XJ74"/>
<keyword evidence="4" id="KW-1003">Cell membrane</keyword>
<reference evidence="14 15" key="1">
    <citation type="submission" date="2019-04" db="EMBL/GenBank/DDBJ databases">
        <title>Isachenkonia alkalipeptolytica gen. nov. sp. nov. a new anaerobic, alkiliphilic organothrophic bacterium capable to reduce synthesized ferrihydrite isolated from a soda lake.</title>
        <authorList>
            <person name="Toshchakov S.V."/>
            <person name="Zavarzina D.G."/>
            <person name="Zhilina T.N."/>
            <person name="Kostrikina N.A."/>
            <person name="Kublanov I.V."/>
        </authorList>
    </citation>
    <scope>NUCLEOTIDE SEQUENCE [LARGE SCALE GENOMIC DNA]</scope>
    <source>
        <strain evidence="14 15">Z-1701</strain>
    </source>
</reference>
<dbReference type="EMBL" id="SUMG01000003">
    <property type="protein sequence ID" value="NBG87562.1"/>
    <property type="molecule type" value="Genomic_DNA"/>
</dbReference>
<keyword evidence="6 11" id="KW-1133">Transmembrane helix</keyword>
<dbReference type="RefSeq" id="WP_160719096.1">
    <property type="nucleotide sequence ID" value="NZ_SUMG01000003.1"/>
</dbReference>
<evidence type="ECO:0000313" key="14">
    <source>
        <dbReference type="EMBL" id="NBG87562.1"/>
    </source>
</evidence>
<protein>
    <recommendedName>
        <fullName evidence="9">Flagellar M-ring protein</fullName>
    </recommendedName>
</protein>
<keyword evidence="14" id="KW-0282">Flagellum</keyword>
<dbReference type="PRINTS" id="PR01009">
    <property type="entry name" value="FLGMRINGFLIF"/>
</dbReference>
<evidence type="ECO:0000256" key="2">
    <source>
        <dbReference type="ARBA" id="ARBA00004651"/>
    </source>
</evidence>
<dbReference type="PANTHER" id="PTHR30046">
    <property type="entry name" value="FLAGELLAR M-RING PROTEIN"/>
    <property type="match status" value="1"/>
</dbReference>
<evidence type="ECO:0000256" key="4">
    <source>
        <dbReference type="ARBA" id="ARBA00022475"/>
    </source>
</evidence>
<dbReference type="InterPro" id="IPR045851">
    <property type="entry name" value="AMP-bd_C_sf"/>
</dbReference>
<comment type="caution">
    <text evidence="14">The sequence shown here is derived from an EMBL/GenBank/DDBJ whole genome shotgun (WGS) entry which is preliminary data.</text>
</comment>